<dbReference type="OrthoDB" id="5973086at2759"/>
<comment type="caution">
    <text evidence="3">The sequence shown here is derived from an EMBL/GenBank/DDBJ whole genome shotgun (WGS) entry which is preliminary data.</text>
</comment>
<accession>A0A3M6TY54</accession>
<dbReference type="Proteomes" id="UP000275408">
    <property type="component" value="Unassembled WGS sequence"/>
</dbReference>
<evidence type="ECO:0000256" key="2">
    <source>
        <dbReference type="SAM" id="SignalP"/>
    </source>
</evidence>
<dbReference type="Gene3D" id="2.20.100.10">
    <property type="entry name" value="Thrombospondin type-1 (TSP1) repeat"/>
    <property type="match status" value="1"/>
</dbReference>
<keyword evidence="4" id="KW-1185">Reference proteome</keyword>
<keyword evidence="1" id="KW-1133">Transmembrane helix</keyword>
<sequence length="235" mass="26520">MAFVSTRVCFVAVFQIIFPFHDVVGQSVSNWGPWGKCSKSCDGEQTRTRTCTSSSDCEQRLEDRRECSSSSCFSLEMILSLALICAAIVAVIIIIFVILFKIKMEKSRMKDEESNISKAIERMYDNSISTHSSTIRHMPSVESFPEPLPEPEETGLDDFVFDTESLNESIREVSCSFGADEEFQPKEQPKNEKRMSLKVVSVTETQIIDRDQDLVSQEPQPVYAVVVKPPNDVKL</sequence>
<dbReference type="InterPro" id="IPR000884">
    <property type="entry name" value="TSP1_rpt"/>
</dbReference>
<evidence type="ECO:0000256" key="1">
    <source>
        <dbReference type="SAM" id="Phobius"/>
    </source>
</evidence>
<feature type="transmembrane region" description="Helical" evidence="1">
    <location>
        <begin position="78"/>
        <end position="100"/>
    </location>
</feature>
<keyword evidence="2" id="KW-0732">Signal</keyword>
<dbReference type="SUPFAM" id="SSF82895">
    <property type="entry name" value="TSP-1 type 1 repeat"/>
    <property type="match status" value="1"/>
</dbReference>
<dbReference type="PROSITE" id="PS50092">
    <property type="entry name" value="TSP1"/>
    <property type="match status" value="1"/>
</dbReference>
<dbReference type="AlphaFoldDB" id="A0A3M6TY54"/>
<evidence type="ECO:0000313" key="3">
    <source>
        <dbReference type="EMBL" id="RMX46228.1"/>
    </source>
</evidence>
<name>A0A3M6TY54_POCDA</name>
<organism evidence="3 4">
    <name type="scientific">Pocillopora damicornis</name>
    <name type="common">Cauliflower coral</name>
    <name type="synonym">Millepora damicornis</name>
    <dbReference type="NCBI Taxonomy" id="46731"/>
    <lineage>
        <taxon>Eukaryota</taxon>
        <taxon>Metazoa</taxon>
        <taxon>Cnidaria</taxon>
        <taxon>Anthozoa</taxon>
        <taxon>Hexacorallia</taxon>
        <taxon>Scleractinia</taxon>
        <taxon>Astrocoeniina</taxon>
        <taxon>Pocilloporidae</taxon>
        <taxon>Pocillopora</taxon>
    </lineage>
</organism>
<dbReference type="Pfam" id="PF00090">
    <property type="entry name" value="TSP_1"/>
    <property type="match status" value="1"/>
</dbReference>
<gene>
    <name evidence="3" type="ORF">pdam_00018138</name>
</gene>
<keyword evidence="1" id="KW-0812">Transmembrane</keyword>
<dbReference type="SMART" id="SM00209">
    <property type="entry name" value="TSP1"/>
    <property type="match status" value="1"/>
</dbReference>
<keyword evidence="1" id="KW-0472">Membrane</keyword>
<proteinExistence type="predicted"/>
<reference evidence="3 4" key="1">
    <citation type="journal article" date="2018" name="Sci. Rep.">
        <title>Comparative analysis of the Pocillopora damicornis genome highlights role of immune system in coral evolution.</title>
        <authorList>
            <person name="Cunning R."/>
            <person name="Bay R.A."/>
            <person name="Gillette P."/>
            <person name="Baker A.C."/>
            <person name="Traylor-Knowles N."/>
        </authorList>
    </citation>
    <scope>NUCLEOTIDE SEQUENCE [LARGE SCALE GENOMIC DNA]</scope>
    <source>
        <strain evidence="3">RSMAS</strain>
        <tissue evidence="3">Whole animal</tissue>
    </source>
</reference>
<feature type="signal peptide" evidence="2">
    <location>
        <begin position="1"/>
        <end position="25"/>
    </location>
</feature>
<dbReference type="EMBL" id="RCHS01002706">
    <property type="protein sequence ID" value="RMX46228.1"/>
    <property type="molecule type" value="Genomic_DNA"/>
</dbReference>
<protein>
    <submittedName>
        <fullName evidence="3">Uncharacterized protein</fullName>
    </submittedName>
</protein>
<evidence type="ECO:0000313" key="4">
    <source>
        <dbReference type="Proteomes" id="UP000275408"/>
    </source>
</evidence>
<feature type="chain" id="PRO_5018244939" evidence="2">
    <location>
        <begin position="26"/>
        <end position="235"/>
    </location>
</feature>
<dbReference type="InterPro" id="IPR036383">
    <property type="entry name" value="TSP1_rpt_sf"/>
</dbReference>